<proteinExistence type="predicted"/>
<dbReference type="Pfam" id="PF00628">
    <property type="entry name" value="PHD"/>
    <property type="match status" value="1"/>
</dbReference>
<feature type="region of interest" description="Disordered" evidence="7">
    <location>
        <begin position="1"/>
        <end position="77"/>
    </location>
</feature>
<dbReference type="InterPro" id="IPR000953">
    <property type="entry name" value="Chromo/chromo_shadow_dom"/>
</dbReference>
<dbReference type="Gene3D" id="2.40.50.40">
    <property type="match status" value="1"/>
</dbReference>
<dbReference type="PANTHER" id="PTHR45623">
    <property type="entry name" value="CHROMODOMAIN-HELICASE-DNA-BINDING PROTEIN 3-RELATED-RELATED"/>
    <property type="match status" value="1"/>
</dbReference>
<dbReference type="InterPro" id="IPR023780">
    <property type="entry name" value="Chromo_domain"/>
</dbReference>
<reference evidence="10" key="1">
    <citation type="submission" date="2016-11" db="UniProtKB">
        <authorList>
            <consortium name="WormBaseParasite"/>
        </authorList>
    </citation>
    <scope>IDENTIFICATION</scope>
</reference>
<evidence type="ECO:0000256" key="7">
    <source>
        <dbReference type="SAM" id="MobiDB-lite"/>
    </source>
</evidence>
<dbReference type="AlphaFoldDB" id="A0A1I7XD22"/>
<dbReference type="SMART" id="SM00298">
    <property type="entry name" value="CHROMO"/>
    <property type="match status" value="1"/>
</dbReference>
<dbReference type="GO" id="GO:0005524">
    <property type="term" value="F:ATP binding"/>
    <property type="evidence" value="ECO:0007669"/>
    <property type="project" value="UniProtKB-KW"/>
</dbReference>
<organism evidence="9 10">
    <name type="scientific">Heterorhabditis bacteriophora</name>
    <name type="common">Entomopathogenic nematode worm</name>
    <dbReference type="NCBI Taxonomy" id="37862"/>
    <lineage>
        <taxon>Eukaryota</taxon>
        <taxon>Metazoa</taxon>
        <taxon>Ecdysozoa</taxon>
        <taxon>Nematoda</taxon>
        <taxon>Chromadorea</taxon>
        <taxon>Rhabditida</taxon>
        <taxon>Rhabditina</taxon>
        <taxon>Rhabditomorpha</taxon>
        <taxon>Strongyloidea</taxon>
        <taxon>Heterorhabditidae</taxon>
        <taxon>Heterorhabditis</taxon>
    </lineage>
</organism>
<evidence type="ECO:0000313" key="9">
    <source>
        <dbReference type="Proteomes" id="UP000095283"/>
    </source>
</evidence>
<keyword evidence="9" id="KW-1185">Reference proteome</keyword>
<keyword evidence="3" id="KW-0863">Zinc-finger</keyword>
<name>A0A1I7XD22_HETBA</name>
<dbReference type="GO" id="GO:0005634">
    <property type="term" value="C:nucleus"/>
    <property type="evidence" value="ECO:0007669"/>
    <property type="project" value="TreeGrafter"/>
</dbReference>
<dbReference type="GO" id="GO:0008270">
    <property type="term" value="F:zinc ion binding"/>
    <property type="evidence" value="ECO:0007669"/>
    <property type="project" value="UniProtKB-KW"/>
</dbReference>
<evidence type="ECO:0000256" key="6">
    <source>
        <dbReference type="ARBA" id="ARBA00023242"/>
    </source>
</evidence>
<keyword evidence="2" id="KW-0547">Nucleotide-binding</keyword>
<dbReference type="GO" id="GO:0003682">
    <property type="term" value="F:chromatin binding"/>
    <property type="evidence" value="ECO:0007669"/>
    <property type="project" value="TreeGrafter"/>
</dbReference>
<dbReference type="SUPFAM" id="SSF54160">
    <property type="entry name" value="Chromo domain-like"/>
    <property type="match status" value="1"/>
</dbReference>
<dbReference type="SUPFAM" id="SSF57903">
    <property type="entry name" value="FYVE/PHD zinc finger"/>
    <property type="match status" value="1"/>
</dbReference>
<keyword evidence="6" id="KW-0539">Nucleus</keyword>
<dbReference type="Gene3D" id="3.30.40.10">
    <property type="entry name" value="Zinc/RING finger domain, C3HC4 (zinc finger)"/>
    <property type="match status" value="1"/>
</dbReference>
<dbReference type="PROSITE" id="PS50013">
    <property type="entry name" value="CHROMO_2"/>
    <property type="match status" value="1"/>
</dbReference>
<evidence type="ECO:0000256" key="4">
    <source>
        <dbReference type="ARBA" id="ARBA00022833"/>
    </source>
</evidence>
<dbReference type="GO" id="GO:0000785">
    <property type="term" value="C:chromatin"/>
    <property type="evidence" value="ECO:0007669"/>
    <property type="project" value="TreeGrafter"/>
</dbReference>
<feature type="compositionally biased region" description="Acidic residues" evidence="7">
    <location>
        <begin position="1"/>
        <end position="45"/>
    </location>
</feature>
<feature type="compositionally biased region" description="Basic residues" evidence="7">
    <location>
        <begin position="49"/>
        <end position="64"/>
    </location>
</feature>
<dbReference type="InterPro" id="IPR013083">
    <property type="entry name" value="Znf_RING/FYVE/PHD"/>
</dbReference>
<evidence type="ECO:0000256" key="2">
    <source>
        <dbReference type="ARBA" id="ARBA00022741"/>
    </source>
</evidence>
<dbReference type="InterPro" id="IPR016197">
    <property type="entry name" value="Chromo-like_dom_sf"/>
</dbReference>
<dbReference type="InterPro" id="IPR011011">
    <property type="entry name" value="Znf_FYVE_PHD"/>
</dbReference>
<evidence type="ECO:0000256" key="3">
    <source>
        <dbReference type="ARBA" id="ARBA00022771"/>
    </source>
</evidence>
<dbReference type="PANTHER" id="PTHR45623:SF17">
    <property type="entry name" value="CHROMODOMAIN-HELICASE-DNA-BINDING PROTEIN 3-RELATED"/>
    <property type="match status" value="1"/>
</dbReference>
<feature type="domain" description="Chromo" evidence="8">
    <location>
        <begin position="193"/>
        <end position="246"/>
    </location>
</feature>
<sequence>MAEVDHDQDDITMDEPAEDDSLLTNDDPEDGDVAEGMEEDQEGDEGEKKKGKRGRGRKAKGSSKRKADYPDPSSSNSTEMCLALDLVDVTIKYTEEDYNTITNLKDIICYISRAAARVDKKKIALEKAQASRKAKKEKGDDDEGTGSLLCCDTCPSSFHAYCLNPPLVEFFIKWRYMSYWHCEWVSETLMDVYFVHRIINHMQYGKTQFDYLVKWKELVYEQATWERDDMDIAYYEDAIIKYWIHR</sequence>
<evidence type="ECO:0000259" key="8">
    <source>
        <dbReference type="PROSITE" id="PS50013"/>
    </source>
</evidence>
<keyword evidence="4" id="KW-0862">Zinc</keyword>
<evidence type="ECO:0000256" key="5">
    <source>
        <dbReference type="ARBA" id="ARBA00022840"/>
    </source>
</evidence>
<accession>A0A1I7XD22</accession>
<protein>
    <submittedName>
        <fullName evidence="10">Chromo domain-containing protein</fullName>
    </submittedName>
</protein>
<keyword evidence="1" id="KW-0479">Metal-binding</keyword>
<evidence type="ECO:0000256" key="1">
    <source>
        <dbReference type="ARBA" id="ARBA00022723"/>
    </source>
</evidence>
<dbReference type="GO" id="GO:0042393">
    <property type="term" value="F:histone binding"/>
    <property type="evidence" value="ECO:0007669"/>
    <property type="project" value="TreeGrafter"/>
</dbReference>
<evidence type="ECO:0000313" key="10">
    <source>
        <dbReference type="WBParaSite" id="Hba_15593"/>
    </source>
</evidence>
<dbReference type="InterPro" id="IPR019787">
    <property type="entry name" value="Znf_PHD-finger"/>
</dbReference>
<dbReference type="Proteomes" id="UP000095283">
    <property type="component" value="Unplaced"/>
</dbReference>
<dbReference type="GO" id="GO:0016887">
    <property type="term" value="F:ATP hydrolysis activity"/>
    <property type="evidence" value="ECO:0007669"/>
    <property type="project" value="TreeGrafter"/>
</dbReference>
<dbReference type="GO" id="GO:0003677">
    <property type="term" value="F:DNA binding"/>
    <property type="evidence" value="ECO:0007669"/>
    <property type="project" value="TreeGrafter"/>
</dbReference>
<dbReference type="WBParaSite" id="Hba_15593">
    <property type="protein sequence ID" value="Hba_15593"/>
    <property type="gene ID" value="Hba_15593"/>
</dbReference>
<keyword evidence="5" id="KW-0067">ATP-binding</keyword>
<dbReference type="Pfam" id="PF00385">
    <property type="entry name" value="Chromo"/>
    <property type="match status" value="1"/>
</dbReference>
<dbReference type="GO" id="GO:0140658">
    <property type="term" value="F:ATP-dependent chromatin remodeler activity"/>
    <property type="evidence" value="ECO:0007669"/>
    <property type="project" value="TreeGrafter"/>
</dbReference>